<feature type="compositionally biased region" description="Low complexity" evidence="2">
    <location>
        <begin position="48"/>
        <end position="76"/>
    </location>
</feature>
<evidence type="ECO:0000313" key="4">
    <source>
        <dbReference type="EMBL" id="GFR32562.1"/>
    </source>
</evidence>
<feature type="compositionally biased region" description="Low complexity" evidence="2">
    <location>
        <begin position="150"/>
        <end position="167"/>
    </location>
</feature>
<dbReference type="Pfam" id="PF07001">
    <property type="entry name" value="BAT2_N"/>
    <property type="match status" value="1"/>
</dbReference>
<keyword evidence="1" id="KW-0597">Phosphoprotein</keyword>
<feature type="compositionally biased region" description="Basic and acidic residues" evidence="2">
    <location>
        <begin position="434"/>
        <end position="502"/>
    </location>
</feature>
<feature type="compositionally biased region" description="Polar residues" evidence="2">
    <location>
        <begin position="567"/>
        <end position="583"/>
    </location>
</feature>
<comment type="caution">
    <text evidence="4">The sequence shown here is derived from an EMBL/GenBank/DDBJ whole genome shotgun (WGS) entry which is preliminary data.</text>
</comment>
<reference evidence="4" key="1">
    <citation type="submission" date="2020-07" db="EMBL/GenBank/DDBJ databases">
        <title>Multicomponent nature underlies the extraordinary mechanical properties of spider dragline silk.</title>
        <authorList>
            <person name="Kono N."/>
            <person name="Nakamura H."/>
            <person name="Mori M."/>
            <person name="Yoshida Y."/>
            <person name="Ohtoshi R."/>
            <person name="Malay A.D."/>
            <person name="Moran D.A.P."/>
            <person name="Tomita M."/>
            <person name="Numata K."/>
            <person name="Arakawa K."/>
        </authorList>
    </citation>
    <scope>NUCLEOTIDE SEQUENCE</scope>
</reference>
<sequence length="684" mass="76191">MPPPANLPSLKSENSGNNPNISLVPTGGQGWGSTTKEKSKTEETNGNQQQSPQSQPASSLSQTTQKTSTTNTVATSGVNKTWSSVTQNQEDGGQERNFLGQQSPFFPQEFPKLAGGDVPIEGNQKSNVDSQYGPSLRPQTEGSWGRGIHQQQPPAGSAGGQQQSSGSGVNGPQATSDSQPMSSIRDQRLYSAPRGSISGSGIGNVPSGSSSEPPMGPVSLGHGPGIGSQMGPGSDIHPPPPQYRGMMSSFMFGRNTYPSGYQSNYPNVPPPPPQQNARPSYPYSENRRQQPDTWATTHGEIDYNAKLVFSDDEESPNQKKDKRDIEDKPSKSHSNLKTEKERDRKLERERNAPDRESRSSRDSDWSRDNRPEKKSDHESDWTFERGDGFDRERHGNYPTPRAARPGQRSSIADDDEIWRQRRKQHTEEMTMTVERARQRRAEEEKHYEQSKQCAQEKAKSFEKCDKEKDLDIDDADRSGHSSESREDKPPSRDDRERDRGDRSQPNYQGYNFSRQFQKNVPPRFQKQAAEYIRQQSQQPMPLPSNQSGQVHFMRSQSVGLTSPGAVPQSTSVGSSHGVPSQTPVAMPVNYDAGWSSHSSYANQMPGMPSPMTKDIPRQRSNSQGSATDSYESDGCAPDQNASYEREGREGYWSRERRQNSTGYDNWHLQICFLGQRLRTKKFVN</sequence>
<feature type="domain" description="BAT2 N-terminal" evidence="3">
    <location>
        <begin position="3"/>
        <end position="124"/>
    </location>
</feature>
<dbReference type="Proteomes" id="UP000887116">
    <property type="component" value="Unassembled WGS sequence"/>
</dbReference>
<dbReference type="GO" id="GO:0030154">
    <property type="term" value="P:cell differentiation"/>
    <property type="evidence" value="ECO:0007669"/>
    <property type="project" value="TreeGrafter"/>
</dbReference>
<dbReference type="InterPro" id="IPR009738">
    <property type="entry name" value="BAT2_N"/>
</dbReference>
<gene>
    <name evidence="4" type="primary">Prrc2c</name>
    <name evidence="4" type="ORF">TNCT_209941</name>
</gene>
<name>A0A8X6M599_TRICU</name>
<protein>
    <submittedName>
        <fullName evidence="4">Protein PRRC2C</fullName>
    </submittedName>
</protein>
<dbReference type="AlphaFoldDB" id="A0A8X6M599"/>
<organism evidence="4 5">
    <name type="scientific">Trichonephila clavata</name>
    <name type="common">Joro spider</name>
    <name type="synonym">Nephila clavata</name>
    <dbReference type="NCBI Taxonomy" id="2740835"/>
    <lineage>
        <taxon>Eukaryota</taxon>
        <taxon>Metazoa</taxon>
        <taxon>Ecdysozoa</taxon>
        <taxon>Arthropoda</taxon>
        <taxon>Chelicerata</taxon>
        <taxon>Arachnida</taxon>
        <taxon>Araneae</taxon>
        <taxon>Araneomorphae</taxon>
        <taxon>Entelegynae</taxon>
        <taxon>Araneoidea</taxon>
        <taxon>Nephilidae</taxon>
        <taxon>Trichonephila</taxon>
    </lineage>
</organism>
<feature type="compositionally biased region" description="Polar residues" evidence="2">
    <location>
        <begin position="504"/>
        <end position="518"/>
    </location>
</feature>
<proteinExistence type="predicted"/>
<dbReference type="EMBL" id="BMAO01039590">
    <property type="protein sequence ID" value="GFR32562.1"/>
    <property type="molecule type" value="Genomic_DNA"/>
</dbReference>
<feature type="compositionally biased region" description="Polar residues" evidence="2">
    <location>
        <begin position="170"/>
        <end position="184"/>
    </location>
</feature>
<feature type="compositionally biased region" description="Polar residues" evidence="2">
    <location>
        <begin position="533"/>
        <end position="560"/>
    </location>
</feature>
<feature type="compositionally biased region" description="Basic and acidic residues" evidence="2">
    <location>
        <begin position="643"/>
        <end position="658"/>
    </location>
</feature>
<dbReference type="InterPro" id="IPR033184">
    <property type="entry name" value="PRRC2"/>
</dbReference>
<feature type="compositionally biased region" description="Polar residues" evidence="2">
    <location>
        <begin position="77"/>
        <end position="91"/>
    </location>
</feature>
<evidence type="ECO:0000259" key="3">
    <source>
        <dbReference type="Pfam" id="PF07001"/>
    </source>
</evidence>
<evidence type="ECO:0000256" key="2">
    <source>
        <dbReference type="SAM" id="MobiDB-lite"/>
    </source>
</evidence>
<feature type="compositionally biased region" description="Polar residues" evidence="2">
    <location>
        <begin position="618"/>
        <end position="629"/>
    </location>
</feature>
<evidence type="ECO:0000256" key="1">
    <source>
        <dbReference type="ARBA" id="ARBA00022553"/>
    </source>
</evidence>
<keyword evidence="5" id="KW-1185">Reference proteome</keyword>
<dbReference type="PANTHER" id="PTHR14038:SF0">
    <property type="entry name" value="LP18708P"/>
    <property type="match status" value="1"/>
</dbReference>
<accession>A0A8X6M599</accession>
<dbReference type="OrthoDB" id="1939715at2759"/>
<evidence type="ECO:0000313" key="5">
    <source>
        <dbReference type="Proteomes" id="UP000887116"/>
    </source>
</evidence>
<feature type="compositionally biased region" description="Basic and acidic residues" evidence="2">
    <location>
        <begin position="316"/>
        <end position="395"/>
    </location>
</feature>
<feature type="compositionally biased region" description="Low complexity" evidence="2">
    <location>
        <begin position="205"/>
        <end position="219"/>
    </location>
</feature>
<feature type="compositionally biased region" description="Polar residues" evidence="2">
    <location>
        <begin position="9"/>
        <end position="23"/>
    </location>
</feature>
<feature type="compositionally biased region" description="Polar residues" evidence="2">
    <location>
        <begin position="123"/>
        <end position="142"/>
    </location>
</feature>
<feature type="region of interest" description="Disordered" evidence="2">
    <location>
        <begin position="1"/>
        <end position="584"/>
    </location>
</feature>
<feature type="region of interest" description="Disordered" evidence="2">
    <location>
        <begin position="598"/>
        <end position="658"/>
    </location>
</feature>
<dbReference type="PANTHER" id="PTHR14038">
    <property type="entry name" value="BAT2 HLA-B-ASSOCIATED TRANSCRIPT 2"/>
    <property type="match status" value="1"/>
</dbReference>